<name>A0A4C1ZCN1_EUMVA</name>
<dbReference type="OrthoDB" id="6513267at2759"/>
<keyword evidence="2" id="KW-0695">RNA-directed DNA polymerase</keyword>
<dbReference type="STRING" id="151549.A0A4C1ZCN1"/>
<feature type="compositionally biased region" description="Polar residues" evidence="1">
    <location>
        <begin position="1"/>
        <end position="11"/>
    </location>
</feature>
<keyword evidence="2" id="KW-0808">Transferase</keyword>
<feature type="compositionally biased region" description="Basic and acidic residues" evidence="1">
    <location>
        <begin position="12"/>
        <end position="22"/>
    </location>
</feature>
<evidence type="ECO:0000313" key="3">
    <source>
        <dbReference type="Proteomes" id="UP000299102"/>
    </source>
</evidence>
<keyword evidence="2" id="KW-0548">Nucleotidyltransferase</keyword>
<dbReference type="GO" id="GO:0003964">
    <property type="term" value="F:RNA-directed DNA polymerase activity"/>
    <property type="evidence" value="ECO:0007669"/>
    <property type="project" value="UniProtKB-KW"/>
</dbReference>
<protein>
    <submittedName>
        <fullName evidence="2">RNA-directed DNA polymerase from mobile element jockey</fullName>
    </submittedName>
</protein>
<accession>A0A4C1ZCN1</accession>
<comment type="caution">
    <text evidence="2">The sequence shown here is derived from an EMBL/GenBank/DDBJ whole genome shotgun (WGS) entry which is preliminary data.</text>
</comment>
<reference evidence="2 3" key="1">
    <citation type="journal article" date="2019" name="Commun. Biol.">
        <title>The bagworm genome reveals a unique fibroin gene that provides high tensile strength.</title>
        <authorList>
            <person name="Kono N."/>
            <person name="Nakamura H."/>
            <person name="Ohtoshi R."/>
            <person name="Tomita M."/>
            <person name="Numata K."/>
            <person name="Arakawa K."/>
        </authorList>
    </citation>
    <scope>NUCLEOTIDE SEQUENCE [LARGE SCALE GENOMIC DNA]</scope>
</reference>
<gene>
    <name evidence="2" type="primary">pol</name>
    <name evidence="2" type="ORF">EVAR_99276_1</name>
</gene>
<keyword evidence="3" id="KW-1185">Reference proteome</keyword>
<evidence type="ECO:0000313" key="2">
    <source>
        <dbReference type="EMBL" id="GBP84377.1"/>
    </source>
</evidence>
<feature type="region of interest" description="Disordered" evidence="1">
    <location>
        <begin position="1"/>
        <end position="22"/>
    </location>
</feature>
<dbReference type="AlphaFoldDB" id="A0A4C1ZCN1"/>
<evidence type="ECO:0000256" key="1">
    <source>
        <dbReference type="SAM" id="MobiDB-lite"/>
    </source>
</evidence>
<organism evidence="2 3">
    <name type="scientific">Eumeta variegata</name>
    <name type="common">Bagworm moth</name>
    <name type="synonym">Eumeta japonica</name>
    <dbReference type="NCBI Taxonomy" id="151549"/>
    <lineage>
        <taxon>Eukaryota</taxon>
        <taxon>Metazoa</taxon>
        <taxon>Ecdysozoa</taxon>
        <taxon>Arthropoda</taxon>
        <taxon>Hexapoda</taxon>
        <taxon>Insecta</taxon>
        <taxon>Pterygota</taxon>
        <taxon>Neoptera</taxon>
        <taxon>Endopterygota</taxon>
        <taxon>Lepidoptera</taxon>
        <taxon>Glossata</taxon>
        <taxon>Ditrysia</taxon>
        <taxon>Tineoidea</taxon>
        <taxon>Psychidae</taxon>
        <taxon>Oiketicinae</taxon>
        <taxon>Eumeta</taxon>
    </lineage>
</organism>
<sequence>MPTTFKNIKNKNATEAEHHSNSDSDEFIVVGKKWKKARVASPHLATPVKPTRTTAGAPSAISALLHLLRPLDAGGRSLGLLESYLSDRIQRVDVDGERSSGSAVNMGVPQGSVLGPFLFLVYINDLPHLVKDGHGIVMFDDNTSLLLRLIGINQLLTKQKVPFPKSLSGLVLIIYCSMKEKQNL</sequence>
<dbReference type="EMBL" id="BGZK01001675">
    <property type="protein sequence ID" value="GBP84377.1"/>
    <property type="molecule type" value="Genomic_DNA"/>
</dbReference>
<proteinExistence type="predicted"/>
<dbReference type="Proteomes" id="UP000299102">
    <property type="component" value="Unassembled WGS sequence"/>
</dbReference>